<dbReference type="SUPFAM" id="SSF55729">
    <property type="entry name" value="Acyl-CoA N-acyltransferases (Nat)"/>
    <property type="match status" value="1"/>
</dbReference>
<dbReference type="PROSITE" id="PS51186">
    <property type="entry name" value="GNAT"/>
    <property type="match status" value="1"/>
</dbReference>
<dbReference type="Proteomes" id="UP000194798">
    <property type="component" value="Unassembled WGS sequence"/>
</dbReference>
<reference evidence="2 3" key="1">
    <citation type="submission" date="2016-12" db="EMBL/GenBank/DDBJ databases">
        <title>Thioflexothrix psekupsii D3 genome sequencing and assembly.</title>
        <authorList>
            <person name="Fomenkov A."/>
            <person name="Vincze T."/>
            <person name="Grabovich M."/>
            <person name="Anton B.P."/>
            <person name="Dubinina G."/>
            <person name="Orlova M."/>
            <person name="Belousova E."/>
            <person name="Roberts R.J."/>
        </authorList>
    </citation>
    <scope>NUCLEOTIDE SEQUENCE [LARGE SCALE GENOMIC DNA]</scope>
    <source>
        <strain evidence="2">D3</strain>
    </source>
</reference>
<comment type="caution">
    <text evidence="2">The sequence shown here is derived from an EMBL/GenBank/DDBJ whole genome shotgun (WGS) entry which is preliminary data.</text>
</comment>
<accession>A0A251X509</accession>
<evidence type="ECO:0000313" key="3">
    <source>
        <dbReference type="Proteomes" id="UP000194798"/>
    </source>
</evidence>
<name>A0A251X509_9GAMM</name>
<dbReference type="CDD" id="cd04301">
    <property type="entry name" value="NAT_SF"/>
    <property type="match status" value="1"/>
</dbReference>
<dbReference type="InterPro" id="IPR000182">
    <property type="entry name" value="GNAT_dom"/>
</dbReference>
<dbReference type="AlphaFoldDB" id="A0A251X509"/>
<dbReference type="GO" id="GO:0016747">
    <property type="term" value="F:acyltransferase activity, transferring groups other than amino-acyl groups"/>
    <property type="evidence" value="ECO:0007669"/>
    <property type="project" value="InterPro"/>
</dbReference>
<feature type="domain" description="N-acetyltransferase" evidence="1">
    <location>
        <begin position="133"/>
        <end position="274"/>
    </location>
</feature>
<dbReference type="EMBL" id="MSLT01000023">
    <property type="protein sequence ID" value="OUD12289.1"/>
    <property type="molecule type" value="Genomic_DNA"/>
</dbReference>
<evidence type="ECO:0000259" key="1">
    <source>
        <dbReference type="PROSITE" id="PS51186"/>
    </source>
</evidence>
<proteinExistence type="predicted"/>
<evidence type="ECO:0000313" key="2">
    <source>
        <dbReference type="EMBL" id="OUD12289.1"/>
    </source>
</evidence>
<dbReference type="InterPro" id="IPR016181">
    <property type="entry name" value="Acyl_CoA_acyltransferase"/>
</dbReference>
<keyword evidence="3" id="KW-1185">Reference proteome</keyword>
<dbReference type="Gene3D" id="3.40.630.30">
    <property type="match status" value="1"/>
</dbReference>
<dbReference type="RefSeq" id="WP_086489237.1">
    <property type="nucleotide sequence ID" value="NZ_MSLT01000023.1"/>
</dbReference>
<protein>
    <recommendedName>
        <fullName evidence="1">N-acetyltransferase domain-containing protein</fullName>
    </recommendedName>
</protein>
<dbReference type="OrthoDB" id="9797178at2"/>
<organism evidence="2 3">
    <name type="scientific">Thioflexithrix psekupsensis</name>
    <dbReference type="NCBI Taxonomy" id="1570016"/>
    <lineage>
        <taxon>Bacteria</taxon>
        <taxon>Pseudomonadati</taxon>
        <taxon>Pseudomonadota</taxon>
        <taxon>Gammaproteobacteria</taxon>
        <taxon>Thiotrichales</taxon>
        <taxon>Thioflexithrix</taxon>
    </lineage>
</organism>
<sequence length="276" mass="30454">MTKATSRYLLTSALSVPRELEIVLNGPIGPQRVRDDTHIINQNGWYRTITPSAKFSTLNDILFSNLEPTNPDAQIDAIIDEYHQQGLPFTWSVYPWSQPQDLGERLLARGATGITVQAYLAPTSLALDRVDGVEVECVAPASTAGIDAYLEILSAGYQLSPDEETFRRNRYHQLCSEPPSMRLLIARCDGVLAGCLGMVLKTDSAHLTSASVLPQFQARGVFQSLIAASLATLRDMNIPFASGHSNAQSAFWVARFGFKSIYTYTLYELVPTIPKR</sequence>
<gene>
    <name evidence="2" type="ORF">TPSD3_14320</name>
</gene>
<dbReference type="Pfam" id="PF00583">
    <property type="entry name" value="Acetyltransf_1"/>
    <property type="match status" value="1"/>
</dbReference>